<dbReference type="GO" id="GO:0007165">
    <property type="term" value="P:signal transduction"/>
    <property type="evidence" value="ECO:0007669"/>
    <property type="project" value="InterPro"/>
</dbReference>
<dbReference type="EMBL" id="JADGJH010001897">
    <property type="protein sequence ID" value="KAJ3107687.1"/>
    <property type="molecule type" value="Genomic_DNA"/>
</dbReference>
<dbReference type="InterPro" id="IPR035897">
    <property type="entry name" value="Toll_tir_struct_dom_sf"/>
</dbReference>
<evidence type="ECO:0000313" key="2">
    <source>
        <dbReference type="EMBL" id="KAJ3107687.1"/>
    </source>
</evidence>
<evidence type="ECO:0000313" key="3">
    <source>
        <dbReference type="Proteomes" id="UP001211907"/>
    </source>
</evidence>
<dbReference type="InterPro" id="IPR000157">
    <property type="entry name" value="TIR_dom"/>
</dbReference>
<dbReference type="SMART" id="SM00255">
    <property type="entry name" value="TIR"/>
    <property type="match status" value="1"/>
</dbReference>
<dbReference type="Pfam" id="PF13676">
    <property type="entry name" value="TIR_2"/>
    <property type="match status" value="2"/>
</dbReference>
<accession>A0AAD5SWI9</accession>
<comment type="caution">
    <text evidence="2">The sequence shown here is derived from an EMBL/GenBank/DDBJ whole genome shotgun (WGS) entry which is preliminary data.</text>
</comment>
<dbReference type="PANTHER" id="PTHR46270">
    <property type="entry name" value="ARMADILLO-TYPE FOLD-RELATED"/>
    <property type="match status" value="1"/>
</dbReference>
<sequence length="423" mass="47600">MASTERTRYWRNDVYLSYSWSVKDFALKVHQTLLARGYTVWFDVTHLMGGTDMYTTLAEGIEDTVVFLPILSEMYNHSKNCKLELQYAKERGKPIIPIRYGNDQSSGIVAGICDRYLYCPMTPADNPGDIRWENDMNRLVNGIEAAISSRQDLGPIATNDISDEERIQINLKFSYGITPVSSSLIKLSFPSIPPISILFGKISISFLKNFVIELAKQHLGNTQLILIFQEADSSSRIDSNTHLQRYCKNVISQNIAAGLELTVEIHLNVSEKIPVSLLRNDETGGINRPEDEFDVWDSQHTCAQIRDALKAVGLKVWMDIDQLKGNIHAAMTDGVAKCNIFIPLLTVKYQESANCRIEIQFANNNSKPIIPIRLALPSEDAVGSVFMLTTGMIYIYIEPDMFGSEKWSDAINSLCREIEARLA</sequence>
<dbReference type="Proteomes" id="UP001211907">
    <property type="component" value="Unassembled WGS sequence"/>
</dbReference>
<reference evidence="2" key="1">
    <citation type="submission" date="2020-05" db="EMBL/GenBank/DDBJ databases">
        <title>Phylogenomic resolution of chytrid fungi.</title>
        <authorList>
            <person name="Stajich J.E."/>
            <person name="Amses K."/>
            <person name="Simmons R."/>
            <person name="Seto K."/>
            <person name="Myers J."/>
            <person name="Bonds A."/>
            <person name="Quandt C.A."/>
            <person name="Barry K."/>
            <person name="Liu P."/>
            <person name="Grigoriev I."/>
            <person name="Longcore J.E."/>
            <person name="James T.Y."/>
        </authorList>
    </citation>
    <scope>NUCLEOTIDE SEQUENCE</scope>
    <source>
        <strain evidence="2">JEL0513</strain>
    </source>
</reference>
<name>A0AAD5SWI9_9FUNG</name>
<dbReference type="Gene3D" id="3.40.50.10140">
    <property type="entry name" value="Toll/interleukin-1 receptor homology (TIR) domain"/>
    <property type="match status" value="2"/>
</dbReference>
<dbReference type="PROSITE" id="PS50104">
    <property type="entry name" value="TIR"/>
    <property type="match status" value="1"/>
</dbReference>
<gene>
    <name evidence="2" type="ORF">HK100_003535</name>
</gene>
<proteinExistence type="predicted"/>
<feature type="domain" description="TIR" evidence="1">
    <location>
        <begin position="10"/>
        <end position="151"/>
    </location>
</feature>
<organism evidence="2 3">
    <name type="scientific">Physocladia obscura</name>
    <dbReference type="NCBI Taxonomy" id="109957"/>
    <lineage>
        <taxon>Eukaryota</taxon>
        <taxon>Fungi</taxon>
        <taxon>Fungi incertae sedis</taxon>
        <taxon>Chytridiomycota</taxon>
        <taxon>Chytridiomycota incertae sedis</taxon>
        <taxon>Chytridiomycetes</taxon>
        <taxon>Chytridiales</taxon>
        <taxon>Chytriomycetaceae</taxon>
        <taxon>Physocladia</taxon>
    </lineage>
</organism>
<evidence type="ECO:0000259" key="1">
    <source>
        <dbReference type="PROSITE" id="PS50104"/>
    </source>
</evidence>
<protein>
    <recommendedName>
        <fullName evidence="1">TIR domain-containing protein</fullName>
    </recommendedName>
</protein>
<dbReference type="SUPFAM" id="SSF52200">
    <property type="entry name" value="Toll/Interleukin receptor TIR domain"/>
    <property type="match status" value="2"/>
</dbReference>
<dbReference type="AlphaFoldDB" id="A0AAD5SWI9"/>
<keyword evidence="3" id="KW-1185">Reference proteome</keyword>
<dbReference type="PANTHER" id="PTHR46270:SF2">
    <property type="entry name" value="TIR DOMAIN-CONTAINING PROTEIN"/>
    <property type="match status" value="1"/>
</dbReference>